<name>A0A1X2GAE6_9FUNG</name>
<protein>
    <recommendedName>
        <fullName evidence="1">Nudix hydrolase domain-containing protein</fullName>
    </recommendedName>
</protein>
<dbReference type="EMBL" id="MCGT01000027">
    <property type="protein sequence ID" value="ORX49092.1"/>
    <property type="molecule type" value="Genomic_DNA"/>
</dbReference>
<dbReference type="PROSITE" id="PS51462">
    <property type="entry name" value="NUDIX"/>
    <property type="match status" value="1"/>
</dbReference>
<dbReference type="SUPFAM" id="SSF55811">
    <property type="entry name" value="Nudix"/>
    <property type="match status" value="1"/>
</dbReference>
<sequence>MSLQNLRNLCDNLQTSPVVSIDSPPSYPRRAAVVAIVRWHPEQDTLSLEPADTSMALLQQWQDIPGHLEMLYIQRAKRPGDVWSGQVAFPGGKSEPQDTTDVETAAREVLEEIGLDLNDKQQFLYLGKLDDHQILTAKQQMVVVPFVFLQRTPVTPPLALQASEVANVFCKRVIVGKS</sequence>
<accession>A0A1X2GAE6</accession>
<dbReference type="PANTHER" id="PTHR12992:SF44">
    <property type="entry name" value="NUDIX HYDROLASE DOMAIN-CONTAINING PROTEIN"/>
    <property type="match status" value="1"/>
</dbReference>
<dbReference type="STRING" id="101127.A0A1X2GAE6"/>
<evidence type="ECO:0000313" key="2">
    <source>
        <dbReference type="EMBL" id="ORX49092.1"/>
    </source>
</evidence>
<dbReference type="InterPro" id="IPR015797">
    <property type="entry name" value="NUDIX_hydrolase-like_dom_sf"/>
</dbReference>
<dbReference type="AlphaFoldDB" id="A0A1X2GAE6"/>
<keyword evidence="3" id="KW-1185">Reference proteome</keyword>
<proteinExistence type="predicted"/>
<dbReference type="GO" id="GO:0010945">
    <property type="term" value="F:coenzyme A diphosphatase activity"/>
    <property type="evidence" value="ECO:0007669"/>
    <property type="project" value="InterPro"/>
</dbReference>
<dbReference type="OrthoDB" id="77989at2759"/>
<dbReference type="Gene3D" id="3.90.79.10">
    <property type="entry name" value="Nucleoside Triphosphate Pyrophosphohydrolase"/>
    <property type="match status" value="1"/>
</dbReference>
<reference evidence="2 3" key="1">
    <citation type="submission" date="2016-07" db="EMBL/GenBank/DDBJ databases">
        <title>Pervasive Adenine N6-methylation of Active Genes in Fungi.</title>
        <authorList>
            <consortium name="DOE Joint Genome Institute"/>
            <person name="Mondo S.J."/>
            <person name="Dannebaum R.O."/>
            <person name="Kuo R.C."/>
            <person name="Labutti K."/>
            <person name="Haridas S."/>
            <person name="Kuo A."/>
            <person name="Salamov A."/>
            <person name="Ahrendt S.R."/>
            <person name="Lipzen A."/>
            <person name="Sullivan W."/>
            <person name="Andreopoulos W.B."/>
            <person name="Clum A."/>
            <person name="Lindquist E."/>
            <person name="Daum C."/>
            <person name="Ramamoorthy G.K."/>
            <person name="Gryganskyi A."/>
            <person name="Culley D."/>
            <person name="Magnuson J.K."/>
            <person name="James T.Y."/>
            <person name="O'Malley M.A."/>
            <person name="Stajich J.E."/>
            <person name="Spatafora J.W."/>
            <person name="Visel A."/>
            <person name="Grigoriev I.V."/>
        </authorList>
    </citation>
    <scope>NUCLEOTIDE SEQUENCE [LARGE SCALE GENOMIC DNA]</scope>
    <source>
        <strain evidence="2 3">NRRL 3301</strain>
    </source>
</reference>
<dbReference type="InterPro" id="IPR000086">
    <property type="entry name" value="NUDIX_hydrolase_dom"/>
</dbReference>
<evidence type="ECO:0000313" key="3">
    <source>
        <dbReference type="Proteomes" id="UP000242146"/>
    </source>
</evidence>
<dbReference type="InterPro" id="IPR045121">
    <property type="entry name" value="CoAse"/>
</dbReference>
<organism evidence="2 3">
    <name type="scientific">Hesseltinella vesiculosa</name>
    <dbReference type="NCBI Taxonomy" id="101127"/>
    <lineage>
        <taxon>Eukaryota</taxon>
        <taxon>Fungi</taxon>
        <taxon>Fungi incertae sedis</taxon>
        <taxon>Mucoromycota</taxon>
        <taxon>Mucoromycotina</taxon>
        <taxon>Mucoromycetes</taxon>
        <taxon>Mucorales</taxon>
        <taxon>Cunninghamellaceae</taxon>
        <taxon>Hesseltinella</taxon>
    </lineage>
</organism>
<dbReference type="CDD" id="cd03426">
    <property type="entry name" value="NUDIX_CoAse_Nudt7"/>
    <property type="match status" value="1"/>
</dbReference>
<dbReference type="Pfam" id="PF00293">
    <property type="entry name" value="NUDIX"/>
    <property type="match status" value="1"/>
</dbReference>
<comment type="caution">
    <text evidence="2">The sequence shown here is derived from an EMBL/GenBank/DDBJ whole genome shotgun (WGS) entry which is preliminary data.</text>
</comment>
<gene>
    <name evidence="2" type="ORF">DM01DRAFT_1108567</name>
</gene>
<dbReference type="PANTHER" id="PTHR12992">
    <property type="entry name" value="NUDIX HYDROLASE"/>
    <property type="match status" value="1"/>
</dbReference>
<feature type="domain" description="Nudix hydrolase" evidence="1">
    <location>
        <begin position="28"/>
        <end position="178"/>
    </location>
</feature>
<dbReference type="Proteomes" id="UP000242146">
    <property type="component" value="Unassembled WGS sequence"/>
</dbReference>
<evidence type="ECO:0000259" key="1">
    <source>
        <dbReference type="PROSITE" id="PS51462"/>
    </source>
</evidence>